<feature type="compositionally biased region" description="Polar residues" evidence="6">
    <location>
        <begin position="259"/>
        <end position="268"/>
    </location>
</feature>
<dbReference type="SUPFAM" id="SSF88659">
    <property type="entry name" value="Sigma3 and sigma4 domains of RNA polymerase sigma factors"/>
    <property type="match status" value="1"/>
</dbReference>
<dbReference type="GO" id="GO:0016987">
    <property type="term" value="F:sigma factor activity"/>
    <property type="evidence" value="ECO:0007669"/>
    <property type="project" value="UniProtKB-KW"/>
</dbReference>
<name>A0A858RE24_9BACT</name>
<feature type="region of interest" description="Disordered" evidence="6">
    <location>
        <begin position="462"/>
        <end position="483"/>
    </location>
</feature>
<dbReference type="InterPro" id="IPR007627">
    <property type="entry name" value="RNA_pol_sigma70_r2"/>
</dbReference>
<protein>
    <submittedName>
        <fullName evidence="9">Sigma-70 family RNA polymerase sigma factor</fullName>
    </submittedName>
</protein>
<dbReference type="RefSeq" id="WP_169453650.1">
    <property type="nucleotide sequence ID" value="NZ_CP051774.1"/>
</dbReference>
<gene>
    <name evidence="9" type="ORF">HHL09_05935</name>
</gene>
<evidence type="ECO:0000256" key="1">
    <source>
        <dbReference type="ARBA" id="ARBA00010641"/>
    </source>
</evidence>
<evidence type="ECO:0000313" key="10">
    <source>
        <dbReference type="Proteomes" id="UP000501812"/>
    </source>
</evidence>
<feature type="region of interest" description="Disordered" evidence="6">
    <location>
        <begin position="259"/>
        <end position="300"/>
    </location>
</feature>
<dbReference type="Pfam" id="PF04545">
    <property type="entry name" value="Sigma70_r4"/>
    <property type="match status" value="1"/>
</dbReference>
<dbReference type="GO" id="GO:0006352">
    <property type="term" value="P:DNA-templated transcription initiation"/>
    <property type="evidence" value="ECO:0007669"/>
    <property type="project" value="InterPro"/>
</dbReference>
<dbReference type="PANTHER" id="PTHR43133:SF8">
    <property type="entry name" value="RNA POLYMERASE SIGMA FACTOR HI_1459-RELATED"/>
    <property type="match status" value="1"/>
</dbReference>
<keyword evidence="3" id="KW-0731">Sigma factor</keyword>
<dbReference type="InterPro" id="IPR039425">
    <property type="entry name" value="RNA_pol_sigma-70-like"/>
</dbReference>
<dbReference type="InterPro" id="IPR014284">
    <property type="entry name" value="RNA_pol_sigma-70_dom"/>
</dbReference>
<dbReference type="Pfam" id="PF04542">
    <property type="entry name" value="Sigma70_r2"/>
    <property type="match status" value="1"/>
</dbReference>
<dbReference type="InterPro" id="IPR013325">
    <property type="entry name" value="RNA_pol_sigma_r2"/>
</dbReference>
<feature type="domain" description="RNA polymerase sigma-70 region 2" evidence="7">
    <location>
        <begin position="22"/>
        <end position="88"/>
    </location>
</feature>
<dbReference type="SUPFAM" id="SSF88946">
    <property type="entry name" value="Sigma2 domain of RNA polymerase sigma factors"/>
    <property type="match status" value="1"/>
</dbReference>
<evidence type="ECO:0000259" key="8">
    <source>
        <dbReference type="Pfam" id="PF04545"/>
    </source>
</evidence>
<dbReference type="InterPro" id="IPR007630">
    <property type="entry name" value="RNA_pol_sigma70_r4"/>
</dbReference>
<evidence type="ECO:0000256" key="3">
    <source>
        <dbReference type="ARBA" id="ARBA00023082"/>
    </source>
</evidence>
<evidence type="ECO:0000256" key="5">
    <source>
        <dbReference type="ARBA" id="ARBA00023163"/>
    </source>
</evidence>
<keyword evidence="10" id="KW-1185">Reference proteome</keyword>
<dbReference type="KEGG" id="luo:HHL09_05935"/>
<feature type="domain" description="RNA polymerase sigma-70 region 4" evidence="8">
    <location>
        <begin position="122"/>
        <end position="169"/>
    </location>
</feature>
<proteinExistence type="inferred from homology"/>
<accession>A0A858RE24</accession>
<evidence type="ECO:0000256" key="4">
    <source>
        <dbReference type="ARBA" id="ARBA00023125"/>
    </source>
</evidence>
<organism evidence="9 10">
    <name type="scientific">Luteolibacter luteus</name>
    <dbReference type="NCBI Taxonomy" id="2728835"/>
    <lineage>
        <taxon>Bacteria</taxon>
        <taxon>Pseudomonadati</taxon>
        <taxon>Verrucomicrobiota</taxon>
        <taxon>Verrucomicrobiia</taxon>
        <taxon>Verrucomicrobiales</taxon>
        <taxon>Verrucomicrobiaceae</taxon>
        <taxon>Luteolibacter</taxon>
    </lineage>
</organism>
<dbReference type="InterPro" id="IPR036388">
    <property type="entry name" value="WH-like_DNA-bd_sf"/>
</dbReference>
<keyword evidence="4" id="KW-0238">DNA-binding</keyword>
<dbReference type="AlphaFoldDB" id="A0A858RE24"/>
<evidence type="ECO:0000259" key="7">
    <source>
        <dbReference type="Pfam" id="PF04542"/>
    </source>
</evidence>
<sequence>MNDHDLIREFANNRSEQAFRRLVDRHCDLVYSVASRVTGNPDLARDVSQQVFSKLAARPKSIPDSLPLAAWFHRTTRSLAIDLVRSEQARKQREIAHSTSPVMNSEPAPDWSRLEPVIDALIDELPEIDRRAVVMRFYEKRSHGAIGAALGLSEDATRKRLDRALDRLRSLLAKRGIATSSAALATVLPAHAITPAPAGLSSSISSTALSSATLATVQTSTLIALMTHKATIAGASLLLLAGVTAVTIPKLGDNKQAAAQSASLTPSEKSAARSGPSSASPRAKAGKSDPETERLATKYGDSRTKLSAHVYGEFVGLLEDVVTVMNMAHKMDLGEEMAEEPEVIFGDHTGQLALTGEQQQKLAALQADAQKREHQKMEGMISTLKKDPSKFMEYLLAQDAVTRGELSQPDYESVLASLELPEEELDFSLNGDVEDNPLDDEIFVDELVKVLDEQQAELVRQLASERKGQKSEKKDEPSSLEQVEKQISAGRKMIGGALQLMEGMTDGGLAPDK</sequence>
<feature type="compositionally biased region" description="Basic and acidic residues" evidence="6">
    <location>
        <begin position="463"/>
        <end position="477"/>
    </location>
</feature>
<reference evidence="9 10" key="1">
    <citation type="submission" date="2020-04" db="EMBL/GenBank/DDBJ databases">
        <title>Luteolibacter sp. G-1-1-1 isolated from soil.</title>
        <authorList>
            <person name="Dahal R.H."/>
        </authorList>
    </citation>
    <scope>NUCLEOTIDE SEQUENCE [LARGE SCALE GENOMIC DNA]</scope>
    <source>
        <strain evidence="9 10">G-1-1-1</strain>
    </source>
</reference>
<dbReference type="Gene3D" id="1.10.1740.10">
    <property type="match status" value="1"/>
</dbReference>
<dbReference type="PANTHER" id="PTHR43133">
    <property type="entry name" value="RNA POLYMERASE ECF-TYPE SIGMA FACTO"/>
    <property type="match status" value="1"/>
</dbReference>
<evidence type="ECO:0000256" key="2">
    <source>
        <dbReference type="ARBA" id="ARBA00023015"/>
    </source>
</evidence>
<dbReference type="NCBIfam" id="TIGR02937">
    <property type="entry name" value="sigma70-ECF"/>
    <property type="match status" value="1"/>
</dbReference>
<dbReference type="Gene3D" id="1.10.10.10">
    <property type="entry name" value="Winged helix-like DNA-binding domain superfamily/Winged helix DNA-binding domain"/>
    <property type="match status" value="1"/>
</dbReference>
<keyword evidence="2" id="KW-0805">Transcription regulation</keyword>
<dbReference type="CDD" id="cd06171">
    <property type="entry name" value="Sigma70_r4"/>
    <property type="match status" value="1"/>
</dbReference>
<keyword evidence="5" id="KW-0804">Transcription</keyword>
<dbReference type="EMBL" id="CP051774">
    <property type="protein sequence ID" value="QJE95336.1"/>
    <property type="molecule type" value="Genomic_DNA"/>
</dbReference>
<evidence type="ECO:0000256" key="6">
    <source>
        <dbReference type="SAM" id="MobiDB-lite"/>
    </source>
</evidence>
<evidence type="ECO:0000313" key="9">
    <source>
        <dbReference type="EMBL" id="QJE95336.1"/>
    </source>
</evidence>
<feature type="compositionally biased region" description="Low complexity" evidence="6">
    <location>
        <begin position="272"/>
        <end position="283"/>
    </location>
</feature>
<dbReference type="Proteomes" id="UP000501812">
    <property type="component" value="Chromosome"/>
</dbReference>
<feature type="compositionally biased region" description="Basic and acidic residues" evidence="6">
    <location>
        <begin position="286"/>
        <end position="300"/>
    </location>
</feature>
<comment type="similarity">
    <text evidence="1">Belongs to the sigma-70 factor family. ECF subfamily.</text>
</comment>
<dbReference type="InterPro" id="IPR013324">
    <property type="entry name" value="RNA_pol_sigma_r3/r4-like"/>
</dbReference>
<dbReference type="GO" id="GO:0003677">
    <property type="term" value="F:DNA binding"/>
    <property type="evidence" value="ECO:0007669"/>
    <property type="project" value="UniProtKB-KW"/>
</dbReference>